<sequence length="91" mass="9709">MPASTTNATCPASLIEEAAAPDAEGTALIRHAAETMRLSARGFHRTLRVARTLADLDGEERVRRLHLAEALSYRGRTEGVAAARPMPSPTA</sequence>
<evidence type="ECO:0000313" key="3">
    <source>
        <dbReference type="Proteomes" id="UP001055093"/>
    </source>
</evidence>
<dbReference type="InterPro" id="IPR027417">
    <property type="entry name" value="P-loop_NTPase"/>
</dbReference>
<feature type="domain" description="Mg chelatase-related protein C-terminal" evidence="1">
    <location>
        <begin position="6"/>
        <end position="74"/>
    </location>
</feature>
<organism evidence="2 3">
    <name type="scientific">Methylorubrum suomiense</name>
    <dbReference type="NCBI Taxonomy" id="144191"/>
    <lineage>
        <taxon>Bacteria</taxon>
        <taxon>Pseudomonadati</taxon>
        <taxon>Pseudomonadota</taxon>
        <taxon>Alphaproteobacteria</taxon>
        <taxon>Hyphomicrobiales</taxon>
        <taxon>Methylobacteriaceae</taxon>
        <taxon>Methylorubrum</taxon>
    </lineage>
</organism>
<comment type="caution">
    <text evidence="2">The sequence shown here is derived from an EMBL/GenBank/DDBJ whole genome shotgun (WGS) entry which is preliminary data.</text>
</comment>
<dbReference type="InterPro" id="IPR025158">
    <property type="entry name" value="Mg_chelat-rel_C"/>
</dbReference>
<gene>
    <name evidence="2" type="ORF">BGCPKDLD_3433</name>
</gene>
<accession>A0ABQ4UY57</accession>
<name>A0ABQ4UY57_9HYPH</name>
<dbReference type="EMBL" id="BPRE01000010">
    <property type="protein sequence ID" value="GJE76834.1"/>
    <property type="molecule type" value="Genomic_DNA"/>
</dbReference>
<evidence type="ECO:0000313" key="2">
    <source>
        <dbReference type="EMBL" id="GJE76834.1"/>
    </source>
</evidence>
<reference evidence="2" key="2">
    <citation type="submission" date="2021-08" db="EMBL/GenBank/DDBJ databases">
        <authorList>
            <person name="Tani A."/>
            <person name="Ola A."/>
            <person name="Ogura Y."/>
            <person name="Katsura K."/>
            <person name="Hayashi T."/>
        </authorList>
    </citation>
    <scope>NUCLEOTIDE SEQUENCE</scope>
    <source>
        <strain evidence="2">DSM 14458</strain>
    </source>
</reference>
<keyword evidence="3" id="KW-1185">Reference proteome</keyword>
<dbReference type="Gene3D" id="3.40.50.300">
    <property type="entry name" value="P-loop containing nucleotide triphosphate hydrolases"/>
    <property type="match status" value="1"/>
</dbReference>
<dbReference type="Pfam" id="PF13335">
    <property type="entry name" value="Mg_chelatase_C"/>
    <property type="match status" value="1"/>
</dbReference>
<proteinExistence type="predicted"/>
<dbReference type="Proteomes" id="UP001055093">
    <property type="component" value="Unassembled WGS sequence"/>
</dbReference>
<evidence type="ECO:0000259" key="1">
    <source>
        <dbReference type="Pfam" id="PF13335"/>
    </source>
</evidence>
<reference evidence="2" key="1">
    <citation type="journal article" date="2021" name="Front. Microbiol.">
        <title>Comprehensive Comparative Genomics and Phenotyping of Methylobacterium Species.</title>
        <authorList>
            <person name="Alessa O."/>
            <person name="Ogura Y."/>
            <person name="Fujitani Y."/>
            <person name="Takami H."/>
            <person name="Hayashi T."/>
            <person name="Sahin N."/>
            <person name="Tani A."/>
        </authorList>
    </citation>
    <scope>NUCLEOTIDE SEQUENCE</scope>
    <source>
        <strain evidence="2">DSM 14458</strain>
    </source>
</reference>
<protein>
    <recommendedName>
        <fullName evidence="1">Mg chelatase-related protein C-terminal domain-containing protein</fullName>
    </recommendedName>
</protein>